<dbReference type="InterPro" id="IPR036390">
    <property type="entry name" value="WH_DNA-bd_sf"/>
</dbReference>
<dbReference type="GO" id="GO:0003700">
    <property type="term" value="F:DNA-binding transcription factor activity"/>
    <property type="evidence" value="ECO:0007669"/>
    <property type="project" value="InterPro"/>
</dbReference>
<evidence type="ECO:0000256" key="1">
    <source>
        <dbReference type="ARBA" id="ARBA00023015"/>
    </source>
</evidence>
<evidence type="ECO:0000313" key="5">
    <source>
        <dbReference type="EMBL" id="MBB4658808.1"/>
    </source>
</evidence>
<dbReference type="PROSITE" id="PS50995">
    <property type="entry name" value="HTH_MARR_2"/>
    <property type="match status" value="1"/>
</dbReference>
<dbReference type="SMART" id="SM00347">
    <property type="entry name" value="HTH_MARR"/>
    <property type="match status" value="1"/>
</dbReference>
<comment type="caution">
    <text evidence="5">The sequence shown here is derived from an EMBL/GenBank/DDBJ whole genome shotgun (WGS) entry which is preliminary data.</text>
</comment>
<sequence length="147" mass="15998">MEVDGKERQAQGVAQILTQLSRQVLEKREVDDLHAVQWSALRYFQRAGRRASTVMGLSRYLGNTTGSASRTAKSLLDRGLIRGEPARHDGRSVLFSLTKAGQAALQRDPLLDVVAALSVLESDELALLGDLLDKVQVAMTEARNGAV</sequence>
<dbReference type="InterPro" id="IPR023187">
    <property type="entry name" value="Tscrpt_reg_MarR-type_CS"/>
</dbReference>
<keyword evidence="6" id="KW-1185">Reference proteome</keyword>
<dbReference type="PANTHER" id="PTHR33164:SF89">
    <property type="entry name" value="MARR FAMILY REGULATORY PROTEIN"/>
    <property type="match status" value="1"/>
</dbReference>
<evidence type="ECO:0000313" key="6">
    <source>
        <dbReference type="Proteomes" id="UP000563524"/>
    </source>
</evidence>
<gene>
    <name evidence="5" type="ORF">GGQ59_001322</name>
</gene>
<feature type="domain" description="HTH marR-type" evidence="4">
    <location>
        <begin position="10"/>
        <end position="137"/>
    </location>
</feature>
<dbReference type="PROSITE" id="PS01117">
    <property type="entry name" value="HTH_MARR_1"/>
    <property type="match status" value="1"/>
</dbReference>
<accession>A0A840I3Q2</accession>
<dbReference type="Gene3D" id="1.10.10.10">
    <property type="entry name" value="Winged helix-like DNA-binding domain superfamily/Winged helix DNA-binding domain"/>
    <property type="match status" value="1"/>
</dbReference>
<keyword evidence="2 5" id="KW-0238">DNA-binding</keyword>
<dbReference type="EMBL" id="JACHOB010000002">
    <property type="protein sequence ID" value="MBB4658808.1"/>
    <property type="molecule type" value="Genomic_DNA"/>
</dbReference>
<dbReference type="RefSeq" id="WP_183816986.1">
    <property type="nucleotide sequence ID" value="NZ_JACHOB010000002.1"/>
</dbReference>
<dbReference type="InterPro" id="IPR036388">
    <property type="entry name" value="WH-like_DNA-bd_sf"/>
</dbReference>
<dbReference type="InterPro" id="IPR000835">
    <property type="entry name" value="HTH_MarR-typ"/>
</dbReference>
<dbReference type="GO" id="GO:0006950">
    <property type="term" value="P:response to stress"/>
    <property type="evidence" value="ECO:0007669"/>
    <property type="project" value="TreeGrafter"/>
</dbReference>
<keyword evidence="1" id="KW-0805">Transcription regulation</keyword>
<keyword evidence="3" id="KW-0804">Transcription</keyword>
<proteinExistence type="predicted"/>
<organism evidence="5 6">
    <name type="scientific">Parvularcula dongshanensis</name>
    <dbReference type="NCBI Taxonomy" id="1173995"/>
    <lineage>
        <taxon>Bacteria</taxon>
        <taxon>Pseudomonadati</taxon>
        <taxon>Pseudomonadota</taxon>
        <taxon>Alphaproteobacteria</taxon>
        <taxon>Parvularculales</taxon>
        <taxon>Parvularculaceae</taxon>
        <taxon>Parvularcula</taxon>
    </lineage>
</organism>
<dbReference type="GO" id="GO:0003677">
    <property type="term" value="F:DNA binding"/>
    <property type="evidence" value="ECO:0007669"/>
    <property type="project" value="UniProtKB-KW"/>
</dbReference>
<dbReference type="InterPro" id="IPR039422">
    <property type="entry name" value="MarR/SlyA-like"/>
</dbReference>
<dbReference type="Proteomes" id="UP000563524">
    <property type="component" value="Unassembled WGS sequence"/>
</dbReference>
<dbReference type="AlphaFoldDB" id="A0A840I3Q2"/>
<name>A0A840I3Q2_9PROT</name>
<dbReference type="Pfam" id="PF12802">
    <property type="entry name" value="MarR_2"/>
    <property type="match status" value="1"/>
</dbReference>
<reference evidence="5 6" key="1">
    <citation type="submission" date="2020-08" db="EMBL/GenBank/DDBJ databases">
        <title>Genomic Encyclopedia of Type Strains, Phase IV (KMG-IV): sequencing the most valuable type-strain genomes for metagenomic binning, comparative biology and taxonomic classification.</title>
        <authorList>
            <person name="Goeker M."/>
        </authorList>
    </citation>
    <scope>NUCLEOTIDE SEQUENCE [LARGE SCALE GENOMIC DNA]</scope>
    <source>
        <strain evidence="5 6">DSM 102850</strain>
    </source>
</reference>
<evidence type="ECO:0000256" key="2">
    <source>
        <dbReference type="ARBA" id="ARBA00023125"/>
    </source>
</evidence>
<protein>
    <submittedName>
        <fullName evidence="5">DNA-binding MarR family transcriptional regulator</fullName>
    </submittedName>
</protein>
<dbReference type="PANTHER" id="PTHR33164">
    <property type="entry name" value="TRANSCRIPTIONAL REGULATOR, MARR FAMILY"/>
    <property type="match status" value="1"/>
</dbReference>
<dbReference type="SUPFAM" id="SSF46785">
    <property type="entry name" value="Winged helix' DNA-binding domain"/>
    <property type="match status" value="1"/>
</dbReference>
<evidence type="ECO:0000256" key="3">
    <source>
        <dbReference type="ARBA" id="ARBA00023163"/>
    </source>
</evidence>
<evidence type="ECO:0000259" key="4">
    <source>
        <dbReference type="PROSITE" id="PS50995"/>
    </source>
</evidence>